<feature type="region of interest" description="Disordered" evidence="1">
    <location>
        <begin position="1"/>
        <end position="80"/>
    </location>
</feature>
<dbReference type="Proteomes" id="UP000256645">
    <property type="component" value="Unassembled WGS sequence"/>
</dbReference>
<feature type="compositionally biased region" description="Low complexity" evidence="1">
    <location>
        <begin position="27"/>
        <end position="49"/>
    </location>
</feature>
<accession>A0A3D8RAP0</accession>
<protein>
    <submittedName>
        <fullName evidence="2">Uncharacterized protein</fullName>
    </submittedName>
</protein>
<name>A0A3D8RAP0_9HELO</name>
<reference evidence="2 3" key="1">
    <citation type="journal article" date="2018" name="IMA Fungus">
        <title>IMA Genome-F 9: Draft genome sequence of Annulohypoxylon stygium, Aspergillus mulundensis, Berkeleyomyces basicola (syn. Thielaviopsis basicola), Ceratocystis smalleyi, two Cercospora beticola strains, Coleophoma cylindrospora, Fusarium fracticaudum, Phialophora cf. hyalina, and Morchella septimelata.</title>
        <authorList>
            <person name="Wingfield B.D."/>
            <person name="Bills G.F."/>
            <person name="Dong Y."/>
            <person name="Huang W."/>
            <person name="Nel W.J."/>
            <person name="Swalarsk-Parry B.S."/>
            <person name="Vaghefi N."/>
            <person name="Wilken P.M."/>
            <person name="An Z."/>
            <person name="de Beer Z.W."/>
            <person name="De Vos L."/>
            <person name="Chen L."/>
            <person name="Duong T.A."/>
            <person name="Gao Y."/>
            <person name="Hammerbacher A."/>
            <person name="Kikkert J.R."/>
            <person name="Li Y."/>
            <person name="Li H."/>
            <person name="Li K."/>
            <person name="Li Q."/>
            <person name="Liu X."/>
            <person name="Ma X."/>
            <person name="Naidoo K."/>
            <person name="Pethybridge S.J."/>
            <person name="Sun J."/>
            <person name="Steenkamp E.T."/>
            <person name="van der Nest M.A."/>
            <person name="van Wyk S."/>
            <person name="Wingfield M.J."/>
            <person name="Xiong C."/>
            <person name="Yue Q."/>
            <person name="Zhang X."/>
        </authorList>
    </citation>
    <scope>NUCLEOTIDE SEQUENCE [LARGE SCALE GENOMIC DNA]</scope>
    <source>
        <strain evidence="2 3">BP6252</strain>
    </source>
</reference>
<evidence type="ECO:0000313" key="3">
    <source>
        <dbReference type="Proteomes" id="UP000256645"/>
    </source>
</evidence>
<organism evidence="2 3">
    <name type="scientific">Coleophoma cylindrospora</name>
    <dbReference type="NCBI Taxonomy" id="1849047"/>
    <lineage>
        <taxon>Eukaryota</taxon>
        <taxon>Fungi</taxon>
        <taxon>Dikarya</taxon>
        <taxon>Ascomycota</taxon>
        <taxon>Pezizomycotina</taxon>
        <taxon>Leotiomycetes</taxon>
        <taxon>Helotiales</taxon>
        <taxon>Dermateaceae</taxon>
        <taxon>Coleophoma</taxon>
    </lineage>
</organism>
<sequence length="289" mass="30978">MPSHFGANGCARPTGNSNTQAHSHGGSLPSYSTLPPASSSSSSALSLIAMQQTQSLPGYARHPRRIPNSNPFEGQRRALDPYNYHPNFGQPRSSIPPTIAQSSAMQSTQSLPGYAGPATDTNRSFGAPVKAINNVFRPTHFLVPISETHLYSRHWKIANMYPGSEYVSVHLDLQVPAPSLPAAVRILVPASEFHLYKGHWSDLGPCLYKGYVAITLDPRTTFPSLTGSTVYRPAPAPAPAPAASTSSPTVPSPAVAVSPIFQRFPLRPPLPTQYPSQASPLVVRHNSKS</sequence>
<evidence type="ECO:0000256" key="1">
    <source>
        <dbReference type="SAM" id="MobiDB-lite"/>
    </source>
</evidence>
<proteinExistence type="predicted"/>
<comment type="caution">
    <text evidence="2">The sequence shown here is derived from an EMBL/GenBank/DDBJ whole genome shotgun (WGS) entry which is preliminary data.</text>
</comment>
<dbReference type="AlphaFoldDB" id="A0A3D8RAP0"/>
<evidence type="ECO:0000313" key="2">
    <source>
        <dbReference type="EMBL" id="RDW71117.1"/>
    </source>
</evidence>
<dbReference type="OrthoDB" id="10349414at2759"/>
<dbReference type="EMBL" id="PDLM01000008">
    <property type="protein sequence ID" value="RDW71117.1"/>
    <property type="molecule type" value="Genomic_DNA"/>
</dbReference>
<keyword evidence="3" id="KW-1185">Reference proteome</keyword>
<gene>
    <name evidence="2" type="ORF">BP6252_07680</name>
</gene>